<feature type="transmembrane region" description="Helical" evidence="2">
    <location>
        <begin position="32"/>
        <end position="55"/>
    </location>
</feature>
<evidence type="ECO:0000256" key="2">
    <source>
        <dbReference type="SAM" id="Phobius"/>
    </source>
</evidence>
<keyword evidence="2" id="KW-0812">Transmembrane</keyword>
<evidence type="ECO:0000313" key="4">
    <source>
        <dbReference type="WBParaSite" id="Pan_g369.t1"/>
    </source>
</evidence>
<dbReference type="WBParaSite" id="Pan_g369.t1">
    <property type="protein sequence ID" value="Pan_g369.t1"/>
    <property type="gene ID" value="Pan_g369"/>
</dbReference>
<keyword evidence="3" id="KW-1185">Reference proteome</keyword>
<accession>A0A7E4VV06</accession>
<dbReference type="AlphaFoldDB" id="A0A7E4VV06"/>
<feature type="compositionally biased region" description="Low complexity" evidence="1">
    <location>
        <begin position="115"/>
        <end position="134"/>
    </location>
</feature>
<name>A0A7E4VV06_PANRE</name>
<feature type="compositionally biased region" description="Acidic residues" evidence="1">
    <location>
        <begin position="182"/>
        <end position="196"/>
    </location>
</feature>
<keyword evidence="2" id="KW-0472">Membrane</keyword>
<evidence type="ECO:0000256" key="1">
    <source>
        <dbReference type="SAM" id="MobiDB-lite"/>
    </source>
</evidence>
<organism evidence="3 4">
    <name type="scientific">Panagrellus redivivus</name>
    <name type="common">Microworm</name>
    <dbReference type="NCBI Taxonomy" id="6233"/>
    <lineage>
        <taxon>Eukaryota</taxon>
        <taxon>Metazoa</taxon>
        <taxon>Ecdysozoa</taxon>
        <taxon>Nematoda</taxon>
        <taxon>Chromadorea</taxon>
        <taxon>Rhabditida</taxon>
        <taxon>Tylenchina</taxon>
        <taxon>Panagrolaimomorpha</taxon>
        <taxon>Panagrolaimoidea</taxon>
        <taxon>Panagrolaimidae</taxon>
        <taxon>Panagrellus</taxon>
    </lineage>
</organism>
<feature type="region of interest" description="Disordered" evidence="1">
    <location>
        <begin position="165"/>
        <end position="248"/>
    </location>
</feature>
<feature type="compositionally biased region" description="Low complexity" evidence="1">
    <location>
        <begin position="222"/>
        <end position="234"/>
    </location>
</feature>
<keyword evidence="2" id="KW-1133">Transmembrane helix</keyword>
<feature type="compositionally biased region" description="Polar residues" evidence="1">
    <location>
        <begin position="202"/>
        <end position="214"/>
    </location>
</feature>
<evidence type="ECO:0000313" key="3">
    <source>
        <dbReference type="Proteomes" id="UP000492821"/>
    </source>
</evidence>
<reference evidence="4" key="2">
    <citation type="submission" date="2020-10" db="UniProtKB">
        <authorList>
            <consortium name="WormBaseParasite"/>
        </authorList>
    </citation>
    <scope>IDENTIFICATION</scope>
</reference>
<feature type="region of interest" description="Disordered" evidence="1">
    <location>
        <begin position="115"/>
        <end position="136"/>
    </location>
</feature>
<proteinExistence type="predicted"/>
<dbReference type="Proteomes" id="UP000492821">
    <property type="component" value="Unassembled WGS sequence"/>
</dbReference>
<protein>
    <submittedName>
        <fullName evidence="4">Neural proliferation differentiation and control protein 1</fullName>
    </submittedName>
</protein>
<reference evidence="3" key="1">
    <citation type="journal article" date="2013" name="Genetics">
        <title>The draft genome and transcriptome of Panagrellus redivivus are shaped by the harsh demands of a free-living lifestyle.</title>
        <authorList>
            <person name="Srinivasan J."/>
            <person name="Dillman A.R."/>
            <person name="Macchietto M.G."/>
            <person name="Heikkinen L."/>
            <person name="Lakso M."/>
            <person name="Fracchia K.M."/>
            <person name="Antoshechkin I."/>
            <person name="Mortazavi A."/>
            <person name="Wong G."/>
            <person name="Sternberg P.W."/>
        </authorList>
    </citation>
    <scope>NUCLEOTIDE SEQUENCE [LARGE SCALE GENOMIC DNA]</scope>
    <source>
        <strain evidence="3">MT8872</strain>
    </source>
</reference>
<sequence length="279" mass="31116">MSSRPFYTHNVDDREPFHDNASFIDSIGTETVVVVGLIAVVVTLLVIMALLHCWLKCVSSKEERKRRLSIRSTDMRYLTQIRTLQRRQAEVEKARNGSAGTKLTLEVVDEDFLIPSPSSRNSSPARPRSRTPVPAQTAEKLKNLKDELEHFKINHGVNVRPALPLSEAGIGLGPRRRTWEGLPDDFGDISYDEVPDSDPHDTFSSPEFDFNQNDLPPPPPRHASSSSPMSGRSSPPRREAFTPIPMPNVCDVSIQTTGSLERKFPPGKKVFATSFETTV</sequence>